<evidence type="ECO:0000256" key="1">
    <source>
        <dbReference type="RuleBase" id="RU003651"/>
    </source>
</evidence>
<evidence type="ECO:0000313" key="3">
    <source>
        <dbReference type="EMBL" id="NGP16536.1"/>
    </source>
</evidence>
<dbReference type="PROSITE" id="PS00674">
    <property type="entry name" value="AAA"/>
    <property type="match status" value="1"/>
</dbReference>
<dbReference type="Proteomes" id="UP000474802">
    <property type="component" value="Unassembled WGS sequence"/>
</dbReference>
<dbReference type="SUPFAM" id="SSF52540">
    <property type="entry name" value="P-loop containing nucleoside triphosphate hydrolases"/>
    <property type="match status" value="1"/>
</dbReference>
<dbReference type="InterPro" id="IPR003960">
    <property type="entry name" value="ATPase_AAA_CS"/>
</dbReference>
<dbReference type="SMART" id="SM00382">
    <property type="entry name" value="AAA"/>
    <property type="match status" value="1"/>
</dbReference>
<dbReference type="InterPro" id="IPR000642">
    <property type="entry name" value="Peptidase_M41"/>
</dbReference>
<feature type="domain" description="AAA+ ATPase" evidence="2">
    <location>
        <begin position="20"/>
        <end position="151"/>
    </location>
</feature>
<accession>A0A6M1SJ34</accession>
<protein>
    <submittedName>
        <fullName evidence="3">AAA family ATPase</fullName>
    </submittedName>
</protein>
<dbReference type="InterPro" id="IPR037219">
    <property type="entry name" value="Peptidase_M41-like"/>
</dbReference>
<dbReference type="Gene3D" id="1.10.8.60">
    <property type="match status" value="1"/>
</dbReference>
<dbReference type="GO" id="GO:0004176">
    <property type="term" value="F:ATP-dependent peptidase activity"/>
    <property type="evidence" value="ECO:0007669"/>
    <property type="project" value="InterPro"/>
</dbReference>
<comment type="caution">
    <text evidence="3">The sequence shown here is derived from an EMBL/GenBank/DDBJ whole genome shotgun (WGS) entry which is preliminary data.</text>
</comment>
<dbReference type="Pfam" id="PF01434">
    <property type="entry name" value="Peptidase_M41"/>
    <property type="match status" value="1"/>
</dbReference>
<keyword evidence="4" id="KW-1185">Reference proteome</keyword>
<dbReference type="PANTHER" id="PTHR23076">
    <property type="entry name" value="METALLOPROTEASE M41 FTSH"/>
    <property type="match status" value="1"/>
</dbReference>
<dbReference type="Pfam" id="PF00004">
    <property type="entry name" value="AAA"/>
    <property type="match status" value="1"/>
</dbReference>
<organism evidence="3 4">
    <name type="scientific">Devosia aurantiaca</name>
    <dbReference type="NCBI Taxonomy" id="2714858"/>
    <lineage>
        <taxon>Bacteria</taxon>
        <taxon>Pseudomonadati</taxon>
        <taxon>Pseudomonadota</taxon>
        <taxon>Alphaproteobacteria</taxon>
        <taxon>Hyphomicrobiales</taxon>
        <taxon>Devosiaceae</taxon>
        <taxon>Devosia</taxon>
    </lineage>
</organism>
<name>A0A6M1SJ34_9HYPH</name>
<dbReference type="GO" id="GO:0006508">
    <property type="term" value="P:proteolysis"/>
    <property type="evidence" value="ECO:0007669"/>
    <property type="project" value="InterPro"/>
</dbReference>
<reference evidence="3 4" key="2">
    <citation type="submission" date="2020-03" db="EMBL/GenBank/DDBJ databases">
        <title>Devosia chinhatensis sp. nov., isolated from a hexachlorocyclohexane (HCH) dump site in India.</title>
        <authorList>
            <person name="Kumar M."/>
            <person name="Lal R."/>
        </authorList>
    </citation>
    <scope>NUCLEOTIDE SEQUENCE [LARGE SCALE GENOMIC DNA]</scope>
    <source>
        <strain evidence="3 4">H239</strain>
    </source>
</reference>
<dbReference type="GO" id="GO:0005524">
    <property type="term" value="F:ATP binding"/>
    <property type="evidence" value="ECO:0007669"/>
    <property type="project" value="UniProtKB-KW"/>
</dbReference>
<dbReference type="CDD" id="cd19481">
    <property type="entry name" value="RecA-like_protease"/>
    <property type="match status" value="1"/>
</dbReference>
<dbReference type="EMBL" id="JAALFG010000001">
    <property type="protein sequence ID" value="NGP16536.1"/>
    <property type="molecule type" value="Genomic_DNA"/>
</dbReference>
<dbReference type="AlphaFoldDB" id="A0A6M1SJ34"/>
<dbReference type="Gene3D" id="1.20.58.760">
    <property type="entry name" value="Peptidase M41"/>
    <property type="match status" value="1"/>
</dbReference>
<keyword evidence="1" id="KW-0067">ATP-binding</keyword>
<dbReference type="InterPro" id="IPR027417">
    <property type="entry name" value="P-loop_NTPase"/>
</dbReference>
<dbReference type="InterPro" id="IPR003959">
    <property type="entry name" value="ATPase_AAA_core"/>
</dbReference>
<evidence type="ECO:0000259" key="2">
    <source>
        <dbReference type="SMART" id="SM00382"/>
    </source>
</evidence>
<comment type="similarity">
    <text evidence="1">Belongs to the AAA ATPase family.</text>
</comment>
<dbReference type="SUPFAM" id="SSF140990">
    <property type="entry name" value="FtsH protease domain-like"/>
    <property type="match status" value="1"/>
</dbReference>
<sequence>MEGRQRLCGRHRCCTVADQPPGHGKTFFAQVLAKALDAKLIELTIGSIFAGDGHLGPVIKELRQTFALAARSSPCVLLLDELDSFSRRDAADHNASFNTSLINELLTLLDGATRRSPGLVIIGATNRPDAIDPAVLRPGRFSTQIVLPLPDADGIEHILRTHLRGDLARNDLDEVVRIGHGMTSAELMHVVRTARHAARKAGRELKVGDLEDAALSGRSIDGASRRRVALHEAGHAVCATLLPEAPIVMGMTLLAKGTALARVSLLEHTESNTRAHAEAKIVVQLAGRAAEALFYDGDPSAGAANDLKQATSLLLRMRLQWGMYGTLIHHSDIDQALALDDRLRSEMEAELQRLFDTAVDILGRHRSQLEALSEALLHKHVLTGDEVRHIVHQPFEAGTVNHNRDEEWPLGTVLFETVPYRALPARGSAP</sequence>
<dbReference type="GO" id="GO:0030163">
    <property type="term" value="P:protein catabolic process"/>
    <property type="evidence" value="ECO:0007669"/>
    <property type="project" value="TreeGrafter"/>
</dbReference>
<dbReference type="InterPro" id="IPR003593">
    <property type="entry name" value="AAA+_ATPase"/>
</dbReference>
<evidence type="ECO:0000313" key="4">
    <source>
        <dbReference type="Proteomes" id="UP000474802"/>
    </source>
</evidence>
<gene>
    <name evidence="3" type="ORF">G5575_01500</name>
</gene>
<dbReference type="Gene3D" id="3.40.50.300">
    <property type="entry name" value="P-loop containing nucleotide triphosphate hydrolases"/>
    <property type="match status" value="1"/>
</dbReference>
<proteinExistence type="inferred from homology"/>
<dbReference type="GO" id="GO:0004222">
    <property type="term" value="F:metalloendopeptidase activity"/>
    <property type="evidence" value="ECO:0007669"/>
    <property type="project" value="InterPro"/>
</dbReference>
<dbReference type="GO" id="GO:0005886">
    <property type="term" value="C:plasma membrane"/>
    <property type="evidence" value="ECO:0007669"/>
    <property type="project" value="TreeGrafter"/>
</dbReference>
<dbReference type="PANTHER" id="PTHR23076:SF97">
    <property type="entry name" value="ATP-DEPENDENT ZINC METALLOPROTEASE YME1L1"/>
    <property type="match status" value="1"/>
</dbReference>
<reference evidence="3 4" key="1">
    <citation type="submission" date="2020-02" db="EMBL/GenBank/DDBJ databases">
        <authorList>
            <person name="Khan S.A."/>
            <person name="Jeon C.O."/>
            <person name="Chun B.H."/>
        </authorList>
    </citation>
    <scope>NUCLEOTIDE SEQUENCE [LARGE SCALE GENOMIC DNA]</scope>
    <source>
        <strain evidence="3 4">H239</strain>
    </source>
</reference>
<keyword evidence="1" id="KW-0547">Nucleotide-binding</keyword>
<dbReference type="GO" id="GO:0016887">
    <property type="term" value="F:ATP hydrolysis activity"/>
    <property type="evidence" value="ECO:0007669"/>
    <property type="project" value="InterPro"/>
</dbReference>